<dbReference type="Proteomes" id="UP000034273">
    <property type="component" value="Unassembled WGS sequence"/>
</dbReference>
<gene>
    <name evidence="1" type="ORF">UY67_C0004G0011</name>
</gene>
<dbReference type="STRING" id="1618671.UY67_C0004G0011"/>
<accession>A0A0G1X0R2</accession>
<evidence type="ECO:0000313" key="1">
    <source>
        <dbReference type="EMBL" id="KKW24693.1"/>
    </source>
</evidence>
<dbReference type="AlphaFoldDB" id="A0A0G1X0R2"/>
<proteinExistence type="predicted"/>
<sequence>MRMFKKEKNRCATLADFKVPHEIQPGEYSKGSGADDAAYKWLWAVNANWNGDGWDVEANSISNPNSWNAGNEFVSRYSLLPRSTFSVGRVFCKQTLAPATYHFSYFFDTWCELEILILLYHR</sequence>
<evidence type="ECO:0000313" key="2">
    <source>
        <dbReference type="Proteomes" id="UP000034273"/>
    </source>
</evidence>
<comment type="caution">
    <text evidence="1">The sequence shown here is derived from an EMBL/GenBank/DDBJ whole genome shotgun (WGS) entry which is preliminary data.</text>
</comment>
<dbReference type="EMBL" id="LCQW01000004">
    <property type="protein sequence ID" value="KKW24693.1"/>
    <property type="molecule type" value="Genomic_DNA"/>
</dbReference>
<reference evidence="1 2" key="1">
    <citation type="journal article" date="2015" name="Nature">
        <title>rRNA introns, odd ribosomes, and small enigmatic genomes across a large radiation of phyla.</title>
        <authorList>
            <person name="Brown C.T."/>
            <person name="Hug L.A."/>
            <person name="Thomas B.C."/>
            <person name="Sharon I."/>
            <person name="Castelle C.J."/>
            <person name="Singh A."/>
            <person name="Wilkins M.J."/>
            <person name="Williams K.H."/>
            <person name="Banfield J.F."/>
        </authorList>
    </citation>
    <scope>NUCLEOTIDE SEQUENCE [LARGE SCALE GENOMIC DNA]</scope>
</reference>
<name>A0A0G1X0R2_9BACT</name>
<organism evidence="1 2">
    <name type="scientific">Candidatus Kaiserbacteria bacterium GW2011_GWA2_52_12</name>
    <dbReference type="NCBI Taxonomy" id="1618671"/>
    <lineage>
        <taxon>Bacteria</taxon>
        <taxon>Candidatus Kaiseribacteriota</taxon>
    </lineage>
</organism>
<protein>
    <submittedName>
        <fullName evidence="1">Uncharacterized protein</fullName>
    </submittedName>
</protein>